<feature type="compositionally biased region" description="Polar residues" evidence="1">
    <location>
        <begin position="24"/>
        <end position="37"/>
    </location>
</feature>
<organism evidence="2 3">
    <name type="scientific">Campylobacter rectus RM3267</name>
    <dbReference type="NCBI Taxonomy" id="553218"/>
    <lineage>
        <taxon>Bacteria</taxon>
        <taxon>Pseudomonadati</taxon>
        <taxon>Campylobacterota</taxon>
        <taxon>Epsilonproteobacteria</taxon>
        <taxon>Campylobacterales</taxon>
        <taxon>Campylobacteraceae</taxon>
        <taxon>Campylobacter</taxon>
    </lineage>
</organism>
<evidence type="ECO:0000313" key="3">
    <source>
        <dbReference type="Proteomes" id="UP000003082"/>
    </source>
</evidence>
<gene>
    <name evidence="2" type="ORF">CAMRE0001_0408</name>
</gene>
<evidence type="ECO:0000313" key="2">
    <source>
        <dbReference type="EMBL" id="EEF13822.1"/>
    </source>
</evidence>
<feature type="region of interest" description="Disordered" evidence="1">
    <location>
        <begin position="18"/>
        <end position="37"/>
    </location>
</feature>
<sequence>MAARANLRRVRRVNPGAKRRINLSEMSASDISRQSPC</sequence>
<dbReference type="EMBL" id="ACFU01000013">
    <property type="protein sequence ID" value="EEF13822.1"/>
    <property type="molecule type" value="Genomic_DNA"/>
</dbReference>
<reference evidence="2 3" key="1">
    <citation type="submission" date="2008-08" db="EMBL/GenBank/DDBJ databases">
        <authorList>
            <person name="Madupu R."/>
            <person name="Durkin A.S."/>
            <person name="Torralba M."/>
            <person name="Methe B."/>
            <person name="Sutton G.G."/>
            <person name="Strausberg R.L."/>
            <person name="Nelson K.E."/>
        </authorList>
    </citation>
    <scope>NUCLEOTIDE SEQUENCE [LARGE SCALE GENOMIC DNA]</scope>
    <source>
        <strain evidence="2 3">RM3267</strain>
    </source>
</reference>
<dbReference type="Proteomes" id="UP000003082">
    <property type="component" value="Unassembled WGS sequence"/>
</dbReference>
<accession>B9D2H5</accession>
<evidence type="ECO:0000256" key="1">
    <source>
        <dbReference type="SAM" id="MobiDB-lite"/>
    </source>
</evidence>
<comment type="caution">
    <text evidence="2">The sequence shown here is derived from an EMBL/GenBank/DDBJ whole genome shotgun (WGS) entry which is preliminary data.</text>
</comment>
<dbReference type="AlphaFoldDB" id="B9D2H5"/>
<proteinExistence type="predicted"/>
<protein>
    <submittedName>
        <fullName evidence="2">Uncharacterized protein</fullName>
    </submittedName>
</protein>
<keyword evidence="3" id="KW-1185">Reference proteome</keyword>
<name>B9D2H5_CAMRE</name>